<dbReference type="GO" id="GO:0016413">
    <property type="term" value="F:O-acetyltransferase activity"/>
    <property type="evidence" value="ECO:0007669"/>
    <property type="project" value="TreeGrafter"/>
</dbReference>
<feature type="transmembrane region" description="Helical" evidence="7">
    <location>
        <begin position="182"/>
        <end position="199"/>
    </location>
</feature>
<gene>
    <name evidence="9" type="ORF">HMPREF0080_00211</name>
</gene>
<dbReference type="eggNOG" id="COG4763">
    <property type="taxonomic scope" value="Bacteria"/>
</dbReference>
<evidence type="ECO:0000256" key="4">
    <source>
        <dbReference type="ARBA" id="ARBA00022692"/>
    </source>
</evidence>
<sequence length="345" mass="39974">MNKSTVLTDKQGRIDWIDWAKGWTILFVVIYHAFKSVHDANVFARGEQQVGEWTIFLLATFIMPIFFALSGLVYKEVKNREEYGKNMLKRIVSLAVPYIIFSAAYVFMQNLSPESSTHAVHPWSDLLGIFAHPISYLWYIYALVLIYILSDFLDLCKFNVQVQFGISLILFVAASLIEFPAFLHLMFTWAVTFNFGRLIKEHKTFSYNKSFIAALTIMLISWLMQIQFGGENRYDTNGLTFVTFVSKMASIPVFFYIYSNFRENRIHNYFRKYGRDSLIIYLVHAPAVSAIRAVFVKAGIADYFLMIVGVTLLAWLISVIACYLTKKIAVIELIFYPTRCIRWLK</sequence>
<keyword evidence="9" id="KW-0808">Transferase</keyword>
<feature type="transmembrane region" description="Helical" evidence="7">
    <location>
        <begin position="278"/>
        <end position="297"/>
    </location>
</feature>
<feature type="transmembrane region" description="Helical" evidence="7">
    <location>
        <begin position="211"/>
        <end position="228"/>
    </location>
</feature>
<evidence type="ECO:0000256" key="6">
    <source>
        <dbReference type="ARBA" id="ARBA00023136"/>
    </source>
</evidence>
<dbReference type="Proteomes" id="UP000005481">
    <property type="component" value="Unassembled WGS sequence"/>
</dbReference>
<dbReference type="OrthoDB" id="6623990at2"/>
<dbReference type="RefSeq" id="WP_006789194.1">
    <property type="nucleotide sequence ID" value="NZ_JH417567.1"/>
</dbReference>
<organism evidence="9 10">
    <name type="scientific">Anaeroglobus geminatus F0357</name>
    <dbReference type="NCBI Taxonomy" id="861450"/>
    <lineage>
        <taxon>Bacteria</taxon>
        <taxon>Bacillati</taxon>
        <taxon>Bacillota</taxon>
        <taxon>Negativicutes</taxon>
        <taxon>Veillonellales</taxon>
        <taxon>Veillonellaceae</taxon>
        <taxon>Anaeroglobus</taxon>
    </lineage>
</organism>
<evidence type="ECO:0000256" key="2">
    <source>
        <dbReference type="ARBA" id="ARBA00007400"/>
    </source>
</evidence>
<keyword evidence="9" id="KW-0012">Acyltransferase</keyword>
<keyword evidence="10" id="KW-1185">Reference proteome</keyword>
<dbReference type="PANTHER" id="PTHR40074">
    <property type="entry name" value="O-ACETYLTRANSFERASE WECH"/>
    <property type="match status" value="1"/>
</dbReference>
<dbReference type="Pfam" id="PF01757">
    <property type="entry name" value="Acyl_transf_3"/>
    <property type="match status" value="1"/>
</dbReference>
<feature type="transmembrane region" description="Helical" evidence="7">
    <location>
        <begin position="87"/>
        <end position="107"/>
    </location>
</feature>
<protein>
    <submittedName>
        <fullName evidence="9">Acyltransferase</fullName>
    </submittedName>
</protein>
<evidence type="ECO:0000256" key="5">
    <source>
        <dbReference type="ARBA" id="ARBA00022989"/>
    </source>
</evidence>
<feature type="transmembrane region" description="Helical" evidence="7">
    <location>
        <begin position="16"/>
        <end position="34"/>
    </location>
</feature>
<comment type="similarity">
    <text evidence="2">Belongs to the acyltransferase 3 family.</text>
</comment>
<reference evidence="9 10" key="1">
    <citation type="submission" date="2011-08" db="EMBL/GenBank/DDBJ databases">
        <authorList>
            <person name="Weinstock G."/>
            <person name="Sodergren E."/>
            <person name="Clifton S."/>
            <person name="Fulton L."/>
            <person name="Fulton B."/>
            <person name="Courtney L."/>
            <person name="Fronick C."/>
            <person name="Harrison M."/>
            <person name="Strong C."/>
            <person name="Farmer C."/>
            <person name="Delahaunty K."/>
            <person name="Markovic C."/>
            <person name="Hall O."/>
            <person name="Minx P."/>
            <person name="Tomlinson C."/>
            <person name="Mitreva M."/>
            <person name="Hou S."/>
            <person name="Chen J."/>
            <person name="Wollam A."/>
            <person name="Pepin K.H."/>
            <person name="Johnson M."/>
            <person name="Bhonagiri V."/>
            <person name="Zhang X."/>
            <person name="Suruliraj S."/>
            <person name="Warren W."/>
            <person name="Chinwalla A."/>
            <person name="Mardis E.R."/>
            <person name="Wilson R.K."/>
        </authorList>
    </citation>
    <scope>NUCLEOTIDE SEQUENCE [LARGE SCALE GENOMIC DNA]</scope>
    <source>
        <strain evidence="9 10">F0357</strain>
    </source>
</reference>
<evidence type="ECO:0000313" key="10">
    <source>
        <dbReference type="Proteomes" id="UP000005481"/>
    </source>
</evidence>
<evidence type="ECO:0000256" key="7">
    <source>
        <dbReference type="SAM" id="Phobius"/>
    </source>
</evidence>
<dbReference type="EMBL" id="AGCJ01000009">
    <property type="protein sequence ID" value="EHM43336.1"/>
    <property type="molecule type" value="Genomic_DNA"/>
</dbReference>
<dbReference type="AlphaFoldDB" id="G9YF01"/>
<evidence type="ECO:0000259" key="8">
    <source>
        <dbReference type="Pfam" id="PF01757"/>
    </source>
</evidence>
<dbReference type="PANTHER" id="PTHR40074:SF2">
    <property type="entry name" value="O-ACETYLTRANSFERASE WECH"/>
    <property type="match status" value="1"/>
</dbReference>
<dbReference type="GO" id="GO:0005886">
    <property type="term" value="C:plasma membrane"/>
    <property type="evidence" value="ECO:0007669"/>
    <property type="project" value="UniProtKB-SubCell"/>
</dbReference>
<keyword evidence="3" id="KW-1003">Cell membrane</keyword>
<feature type="transmembrane region" description="Helical" evidence="7">
    <location>
        <begin position="240"/>
        <end position="258"/>
    </location>
</feature>
<comment type="subcellular location">
    <subcellularLocation>
        <location evidence="1">Cell membrane</location>
        <topology evidence="1">Multi-pass membrane protein</topology>
    </subcellularLocation>
</comment>
<keyword evidence="4 7" id="KW-0812">Transmembrane</keyword>
<dbReference type="HOGENOM" id="CLU_023915_6_0_9"/>
<name>G9YF01_9FIRM</name>
<feature type="transmembrane region" description="Helical" evidence="7">
    <location>
        <begin position="158"/>
        <end position="176"/>
    </location>
</feature>
<keyword evidence="5 7" id="KW-1133">Transmembrane helix</keyword>
<dbReference type="STRING" id="861450.HMPREF0080_00211"/>
<accession>G9YF01</accession>
<keyword evidence="6 7" id="KW-0472">Membrane</keyword>
<feature type="domain" description="Acyltransferase 3" evidence="8">
    <location>
        <begin position="14"/>
        <end position="318"/>
    </location>
</feature>
<evidence type="ECO:0000313" key="9">
    <source>
        <dbReference type="EMBL" id="EHM43336.1"/>
    </source>
</evidence>
<feature type="transmembrane region" description="Helical" evidence="7">
    <location>
        <begin position="303"/>
        <end position="324"/>
    </location>
</feature>
<feature type="transmembrane region" description="Helical" evidence="7">
    <location>
        <begin position="127"/>
        <end position="149"/>
    </location>
</feature>
<evidence type="ECO:0000256" key="3">
    <source>
        <dbReference type="ARBA" id="ARBA00022475"/>
    </source>
</evidence>
<dbReference type="GO" id="GO:0009246">
    <property type="term" value="P:enterobacterial common antigen biosynthetic process"/>
    <property type="evidence" value="ECO:0007669"/>
    <property type="project" value="TreeGrafter"/>
</dbReference>
<evidence type="ECO:0000256" key="1">
    <source>
        <dbReference type="ARBA" id="ARBA00004651"/>
    </source>
</evidence>
<feature type="transmembrane region" description="Helical" evidence="7">
    <location>
        <begin position="54"/>
        <end position="75"/>
    </location>
</feature>
<comment type="caution">
    <text evidence="9">The sequence shown here is derived from an EMBL/GenBank/DDBJ whole genome shotgun (WGS) entry which is preliminary data.</text>
</comment>
<proteinExistence type="inferred from homology"/>
<dbReference type="InterPro" id="IPR002656">
    <property type="entry name" value="Acyl_transf_3_dom"/>
</dbReference>